<evidence type="ECO:0000256" key="7">
    <source>
        <dbReference type="ARBA" id="ARBA00023146"/>
    </source>
</evidence>
<evidence type="ECO:0000256" key="3">
    <source>
        <dbReference type="ARBA" id="ARBA00022598"/>
    </source>
</evidence>
<evidence type="ECO:0000256" key="1">
    <source>
        <dbReference type="ARBA" id="ARBA00005594"/>
    </source>
</evidence>
<dbReference type="Pfam" id="PF09334">
    <property type="entry name" value="tRNA-synt_1g"/>
    <property type="match status" value="1"/>
</dbReference>
<evidence type="ECO:0000256" key="8">
    <source>
        <dbReference type="ARBA" id="ARBA00047364"/>
    </source>
</evidence>
<gene>
    <name evidence="12" type="ORF">M427DRAFT_46361</name>
</gene>
<dbReference type="InterPro" id="IPR014758">
    <property type="entry name" value="Met-tRNA_synth"/>
</dbReference>
<dbReference type="InterPro" id="IPR009080">
    <property type="entry name" value="tRNAsynth_Ia_anticodon-bd"/>
</dbReference>
<dbReference type="InterPro" id="IPR033911">
    <property type="entry name" value="MetRS_core"/>
</dbReference>
<dbReference type="FunFam" id="2.170.220.10:FF:000001">
    <property type="entry name" value="methionine--tRNA ligase, mitochondrial"/>
    <property type="match status" value="1"/>
</dbReference>
<evidence type="ECO:0000259" key="11">
    <source>
        <dbReference type="Pfam" id="PF09334"/>
    </source>
</evidence>
<proteinExistence type="inferred from homology"/>
<dbReference type="Gene3D" id="2.170.220.10">
    <property type="match status" value="1"/>
</dbReference>
<dbReference type="GO" id="GO:0005524">
    <property type="term" value="F:ATP binding"/>
    <property type="evidence" value="ECO:0007669"/>
    <property type="project" value="UniProtKB-KW"/>
</dbReference>
<dbReference type="GO" id="GO:0005739">
    <property type="term" value="C:mitochondrion"/>
    <property type="evidence" value="ECO:0007669"/>
    <property type="project" value="UniProtKB-ARBA"/>
</dbReference>
<evidence type="ECO:0000256" key="10">
    <source>
        <dbReference type="RuleBase" id="RU363039"/>
    </source>
</evidence>
<dbReference type="PANTHER" id="PTHR43326">
    <property type="entry name" value="METHIONYL-TRNA SYNTHETASE"/>
    <property type="match status" value="1"/>
</dbReference>
<keyword evidence="5 10" id="KW-0067">ATP-binding</keyword>
<dbReference type="STRING" id="1344416.A0A139A6J9"/>
<dbReference type="NCBIfam" id="TIGR00398">
    <property type="entry name" value="metG"/>
    <property type="match status" value="1"/>
</dbReference>
<comment type="catalytic activity">
    <reaction evidence="8">
        <text>tRNA(Met) + L-methionine + ATP = L-methionyl-tRNA(Met) + AMP + diphosphate</text>
        <dbReference type="Rhea" id="RHEA:13481"/>
        <dbReference type="Rhea" id="RHEA-COMP:9667"/>
        <dbReference type="Rhea" id="RHEA-COMP:9698"/>
        <dbReference type="ChEBI" id="CHEBI:30616"/>
        <dbReference type="ChEBI" id="CHEBI:33019"/>
        <dbReference type="ChEBI" id="CHEBI:57844"/>
        <dbReference type="ChEBI" id="CHEBI:78442"/>
        <dbReference type="ChEBI" id="CHEBI:78530"/>
        <dbReference type="ChEBI" id="CHEBI:456215"/>
        <dbReference type="EC" id="6.1.1.10"/>
    </reaction>
</comment>
<protein>
    <recommendedName>
        <fullName evidence="9">Probable methionine--tRNA ligase, mitochondrial</fullName>
        <ecNumber evidence="2">6.1.1.10</ecNumber>
    </recommendedName>
</protein>
<evidence type="ECO:0000256" key="4">
    <source>
        <dbReference type="ARBA" id="ARBA00022741"/>
    </source>
</evidence>
<feature type="domain" description="Methionyl/Leucyl tRNA synthetase" evidence="11">
    <location>
        <begin position="51"/>
        <end position="415"/>
    </location>
</feature>
<evidence type="ECO:0000256" key="2">
    <source>
        <dbReference type="ARBA" id="ARBA00012838"/>
    </source>
</evidence>
<dbReference type="Proteomes" id="UP000070544">
    <property type="component" value="Unassembled WGS sequence"/>
</dbReference>
<dbReference type="CDD" id="cd00814">
    <property type="entry name" value="MetRS_core"/>
    <property type="match status" value="1"/>
</dbReference>
<keyword evidence="7 10" id="KW-0030">Aminoacyl-tRNA synthetase</keyword>
<name>A0A139A6J9_GONPJ</name>
<reference evidence="12 13" key="1">
    <citation type="journal article" date="2015" name="Genome Biol. Evol.">
        <title>Phylogenomic analyses indicate that early fungi evolved digesting cell walls of algal ancestors of land plants.</title>
        <authorList>
            <person name="Chang Y."/>
            <person name="Wang S."/>
            <person name="Sekimoto S."/>
            <person name="Aerts A.L."/>
            <person name="Choi C."/>
            <person name="Clum A."/>
            <person name="LaButti K.M."/>
            <person name="Lindquist E.A."/>
            <person name="Yee Ngan C."/>
            <person name="Ohm R.A."/>
            <person name="Salamov A.A."/>
            <person name="Grigoriev I.V."/>
            <person name="Spatafora J.W."/>
            <person name="Berbee M.L."/>
        </authorList>
    </citation>
    <scope>NUCLEOTIDE SEQUENCE [LARGE SCALE GENOMIC DNA]</scope>
    <source>
        <strain evidence="12 13">JEL478</strain>
    </source>
</reference>
<organism evidence="12 13">
    <name type="scientific">Gonapodya prolifera (strain JEL478)</name>
    <name type="common">Monoblepharis prolifera</name>
    <dbReference type="NCBI Taxonomy" id="1344416"/>
    <lineage>
        <taxon>Eukaryota</taxon>
        <taxon>Fungi</taxon>
        <taxon>Fungi incertae sedis</taxon>
        <taxon>Chytridiomycota</taxon>
        <taxon>Chytridiomycota incertae sedis</taxon>
        <taxon>Monoblepharidomycetes</taxon>
        <taxon>Monoblepharidales</taxon>
        <taxon>Gonapodyaceae</taxon>
        <taxon>Gonapodya</taxon>
    </lineage>
</organism>
<evidence type="ECO:0000256" key="6">
    <source>
        <dbReference type="ARBA" id="ARBA00022917"/>
    </source>
</evidence>
<comment type="similarity">
    <text evidence="1 10">Belongs to the class-I aminoacyl-tRNA synthetase family.</text>
</comment>
<dbReference type="PRINTS" id="PR01041">
    <property type="entry name" value="TRNASYNTHMET"/>
</dbReference>
<dbReference type="Gene3D" id="3.40.50.620">
    <property type="entry name" value="HUPs"/>
    <property type="match status" value="1"/>
</dbReference>
<dbReference type="InterPro" id="IPR014729">
    <property type="entry name" value="Rossmann-like_a/b/a_fold"/>
</dbReference>
<evidence type="ECO:0000313" key="13">
    <source>
        <dbReference type="Proteomes" id="UP000070544"/>
    </source>
</evidence>
<dbReference type="EC" id="6.1.1.10" evidence="2"/>
<dbReference type="GO" id="GO:0004825">
    <property type="term" value="F:methionine-tRNA ligase activity"/>
    <property type="evidence" value="ECO:0007669"/>
    <property type="project" value="UniProtKB-EC"/>
</dbReference>
<dbReference type="OrthoDB" id="24670at2759"/>
<keyword evidence="4 10" id="KW-0547">Nucleotide-binding</keyword>
<keyword evidence="6 10" id="KW-0648">Protein biosynthesis</keyword>
<dbReference type="OMA" id="YPERTHL"/>
<sequence>MAKCKLVSVWVPVGREEQYVAVLGSRLTPRFSSTSSFPDVSTTNSSQNTFFVSTPIFYVNASPHIGHLYSAVLVDVLNRWHVFKGCKTLFSTGTDEHGLKIQEAAAKAGQPPLQFCDDISIRFKNLFDRANISYTDFIRTTEPRHVEAVKHLWNTLYEKGYIYKGEHQGWYAVSDETFVPENGIEEVVDEMTGEKYKISKESGSRLEWTAEPNYKFRLSSFTSLLESWLLSNPSVIHPPHRYREVLTAVQAGLPDLSVSRLRSRLQWGIEVPGDGEHTVYVWLDALANYLTVTGYPGKDEREVFWPADVHVVGKDIVKFHCIYWPAFLFAASLPLPRQILAHGHWTVDRAKMSKSKGNVVDPVKLLDTYGVDPVRYYLMREGGVGDDGEFSLEILTSRYRGDLADSLGNLLQRSMSPNVNPWGVYVELPTAKRDDNWDKREIELVNAIGRLAETCDAHITSRDIPRLISSCTDLLSLTNKFFTDRAPWKTAKLLRKGGSDTPPAAAGLTELCTTLHLTYEALRVSALCLSCVMPEKMGEVLDRLGVSKERRTWVDVRFGGAWGGNAGGGWTFPKMEGVVFAKEK</sequence>
<dbReference type="InterPro" id="IPR023457">
    <property type="entry name" value="Met-tRNA_synth_2"/>
</dbReference>
<keyword evidence="3 10" id="KW-0436">Ligase</keyword>
<dbReference type="SUPFAM" id="SSF47323">
    <property type="entry name" value="Anticodon-binding domain of a subclass of class I aminoacyl-tRNA synthetases"/>
    <property type="match status" value="1"/>
</dbReference>
<dbReference type="Gene3D" id="1.10.730.10">
    <property type="entry name" value="Isoleucyl-tRNA Synthetase, Domain 1"/>
    <property type="match status" value="1"/>
</dbReference>
<dbReference type="InterPro" id="IPR015413">
    <property type="entry name" value="Methionyl/Leucyl_tRNA_Synth"/>
</dbReference>
<accession>A0A139A6J9</accession>
<keyword evidence="13" id="KW-1185">Reference proteome</keyword>
<evidence type="ECO:0000256" key="5">
    <source>
        <dbReference type="ARBA" id="ARBA00022840"/>
    </source>
</evidence>
<dbReference type="GO" id="GO:0006431">
    <property type="term" value="P:methionyl-tRNA aminoacylation"/>
    <property type="evidence" value="ECO:0007669"/>
    <property type="project" value="InterPro"/>
</dbReference>
<dbReference type="SUPFAM" id="SSF52374">
    <property type="entry name" value="Nucleotidylyl transferase"/>
    <property type="match status" value="1"/>
</dbReference>
<evidence type="ECO:0000313" key="12">
    <source>
        <dbReference type="EMBL" id="KXS12432.1"/>
    </source>
</evidence>
<dbReference type="EMBL" id="KQ965788">
    <property type="protein sequence ID" value="KXS12432.1"/>
    <property type="molecule type" value="Genomic_DNA"/>
</dbReference>
<evidence type="ECO:0000256" key="9">
    <source>
        <dbReference type="ARBA" id="ARBA00068817"/>
    </source>
</evidence>
<dbReference type="AlphaFoldDB" id="A0A139A6J9"/>
<dbReference type="PANTHER" id="PTHR43326:SF1">
    <property type="entry name" value="METHIONINE--TRNA LIGASE, MITOCHONDRIAL"/>
    <property type="match status" value="1"/>
</dbReference>